<feature type="transmembrane region" description="Helical" evidence="6">
    <location>
        <begin position="206"/>
        <end position="228"/>
    </location>
</feature>
<feature type="transmembrane region" description="Helical" evidence="6">
    <location>
        <begin position="406"/>
        <end position="423"/>
    </location>
</feature>
<feature type="transmembrane region" description="Helical" evidence="6">
    <location>
        <begin position="463"/>
        <end position="483"/>
    </location>
</feature>
<feature type="transmembrane region" description="Helical" evidence="6">
    <location>
        <begin position="85"/>
        <end position="103"/>
    </location>
</feature>
<feature type="transmembrane region" description="Helical" evidence="6">
    <location>
        <begin position="435"/>
        <end position="456"/>
    </location>
</feature>
<dbReference type="NCBIfam" id="TIGR00813">
    <property type="entry name" value="sss"/>
    <property type="match status" value="1"/>
</dbReference>
<feature type="transmembrane region" description="Helical" evidence="6">
    <location>
        <begin position="49"/>
        <end position="79"/>
    </location>
</feature>
<dbReference type="GO" id="GO:0005412">
    <property type="term" value="F:D-glucose:sodium symporter activity"/>
    <property type="evidence" value="ECO:0007669"/>
    <property type="project" value="TreeGrafter"/>
</dbReference>
<dbReference type="Pfam" id="PF00474">
    <property type="entry name" value="SSF"/>
    <property type="match status" value="2"/>
</dbReference>
<feature type="transmembrane region" description="Helical" evidence="6">
    <location>
        <begin position="181"/>
        <end position="199"/>
    </location>
</feature>
<feature type="transmembrane region" description="Helical" evidence="6">
    <location>
        <begin position="124"/>
        <end position="145"/>
    </location>
</feature>
<feature type="transmembrane region" description="Helical" evidence="6">
    <location>
        <begin position="346"/>
        <end position="368"/>
    </location>
</feature>
<sequence length="485" mass="52313">MENTGSFLTTLDFVVFFGSLLGVMALGLWAGRNESSTKDYFLAGRNVRWWGVAGSIFGSNISANHMVGMMGVGFTLGFAESHFEITAIAGLLLLCYCFLPVYRKLNIYTLSDYLSRRYDDKSRVAYSVIMVLIITMVMMLPAFYIGSRSVNFLLVDQEHINEVLRASAGGEAQTIQIDKTYYILGVLIMALVTGVYTIVGGLKAVIVTDVLQSVLMLAGALIVAWFTYGEVGGWAGMRALDAEGKDLVHLYLPSDHPQRPWSGMLSGLMVLHFYYWGANQFIVQRALAAKSDKEARVGIITAGFVKLLIPFISIGTGIAAYYVFAERMPGVQVDGDTAFPLLLREVVAPAGIAGLVGLVAAGLIGAILSSVDSMMNSAATLITFDFYKRFVNPQASDKQLIRMGRVLIGVMVVGCALLTIIVFDPNTKQLFFTYVASHQSKLVGGVVVAFAVGMLWKGATAAGGFASIITGVVVSYLVVPVYGAT</sequence>
<dbReference type="InterPro" id="IPR001734">
    <property type="entry name" value="Na/solute_symporter"/>
</dbReference>
<organism evidence="7">
    <name type="scientific">marine metagenome</name>
    <dbReference type="NCBI Taxonomy" id="408172"/>
    <lineage>
        <taxon>unclassified sequences</taxon>
        <taxon>metagenomes</taxon>
        <taxon>ecological metagenomes</taxon>
    </lineage>
</organism>
<feature type="transmembrane region" description="Helical" evidence="6">
    <location>
        <begin position="299"/>
        <end position="324"/>
    </location>
</feature>
<comment type="similarity">
    <text evidence="2">Belongs to the sodium:solute symporter (SSF) (TC 2.A.21) family.</text>
</comment>
<proteinExistence type="inferred from homology"/>
<dbReference type="PANTHER" id="PTHR11819:SF195">
    <property type="entry name" value="SODIUM_GLUCOSE COTRANSPORTER 4"/>
    <property type="match status" value="1"/>
</dbReference>
<keyword evidence="3 6" id="KW-0812">Transmembrane</keyword>
<accession>A0A382D3R6</accession>
<feature type="transmembrane region" description="Helical" evidence="6">
    <location>
        <begin position="6"/>
        <end position="29"/>
    </location>
</feature>
<gene>
    <name evidence="7" type="ORF">METZ01_LOCUS185809</name>
</gene>
<dbReference type="EMBL" id="UINC01037450">
    <property type="protein sequence ID" value="SVB32955.1"/>
    <property type="molecule type" value="Genomic_DNA"/>
</dbReference>
<evidence type="ECO:0000256" key="4">
    <source>
        <dbReference type="ARBA" id="ARBA00022989"/>
    </source>
</evidence>
<comment type="subcellular location">
    <subcellularLocation>
        <location evidence="1">Membrane</location>
        <topology evidence="1">Multi-pass membrane protein</topology>
    </subcellularLocation>
</comment>
<protein>
    <recommendedName>
        <fullName evidence="8">Sodium/solute symporter</fullName>
    </recommendedName>
</protein>
<evidence type="ECO:0000256" key="2">
    <source>
        <dbReference type="ARBA" id="ARBA00006434"/>
    </source>
</evidence>
<keyword evidence="5 6" id="KW-0472">Membrane</keyword>
<feature type="non-terminal residue" evidence="7">
    <location>
        <position position="485"/>
    </location>
</feature>
<evidence type="ECO:0000256" key="5">
    <source>
        <dbReference type="ARBA" id="ARBA00023136"/>
    </source>
</evidence>
<evidence type="ECO:0000256" key="3">
    <source>
        <dbReference type="ARBA" id="ARBA00022692"/>
    </source>
</evidence>
<evidence type="ECO:0000256" key="1">
    <source>
        <dbReference type="ARBA" id="ARBA00004141"/>
    </source>
</evidence>
<dbReference type="Gene3D" id="1.20.1730.10">
    <property type="entry name" value="Sodium/glucose cotransporter"/>
    <property type="match status" value="1"/>
</dbReference>
<dbReference type="PANTHER" id="PTHR11819">
    <property type="entry name" value="SOLUTE CARRIER FAMILY 5"/>
    <property type="match status" value="1"/>
</dbReference>
<dbReference type="PROSITE" id="PS50283">
    <property type="entry name" value="NA_SOLUT_SYMP_3"/>
    <property type="match status" value="1"/>
</dbReference>
<reference evidence="7" key="1">
    <citation type="submission" date="2018-05" db="EMBL/GenBank/DDBJ databases">
        <authorList>
            <person name="Lanie J.A."/>
            <person name="Ng W.-L."/>
            <person name="Kazmierczak K.M."/>
            <person name="Andrzejewski T.M."/>
            <person name="Davidsen T.M."/>
            <person name="Wayne K.J."/>
            <person name="Tettelin H."/>
            <person name="Glass J.I."/>
            <person name="Rusch D."/>
            <person name="Podicherti R."/>
            <person name="Tsui H.-C.T."/>
            <person name="Winkler M.E."/>
        </authorList>
    </citation>
    <scope>NUCLEOTIDE SEQUENCE</scope>
</reference>
<evidence type="ECO:0008006" key="8">
    <source>
        <dbReference type="Google" id="ProtNLM"/>
    </source>
</evidence>
<dbReference type="InterPro" id="IPR038377">
    <property type="entry name" value="Na/Glc_symporter_sf"/>
</dbReference>
<dbReference type="GO" id="GO:0005886">
    <property type="term" value="C:plasma membrane"/>
    <property type="evidence" value="ECO:0007669"/>
    <property type="project" value="TreeGrafter"/>
</dbReference>
<keyword evidence="4 6" id="KW-1133">Transmembrane helix</keyword>
<feature type="transmembrane region" description="Helical" evidence="6">
    <location>
        <begin position="261"/>
        <end position="278"/>
    </location>
</feature>
<dbReference type="AlphaFoldDB" id="A0A382D3R6"/>
<evidence type="ECO:0000256" key="6">
    <source>
        <dbReference type="SAM" id="Phobius"/>
    </source>
</evidence>
<evidence type="ECO:0000313" key="7">
    <source>
        <dbReference type="EMBL" id="SVB32955.1"/>
    </source>
</evidence>
<name>A0A382D3R6_9ZZZZ</name>